<sequence length="64" mass="7247">MALLAGMKVRLEFIGESNSLLTADKIERGIKSVLYKDGEVRKKVQEISETCKKTRSIRGRIFGF</sequence>
<keyword evidence="3" id="KW-1185">Reference proteome</keyword>
<evidence type="ECO:0000313" key="1">
    <source>
        <dbReference type="EMBL" id="AET00305.1"/>
    </source>
</evidence>
<gene>
    <name evidence="1" type="ordered locus">MTR_5g090590</name>
</gene>
<accession>G7K380</accession>
<reference evidence="2" key="3">
    <citation type="submission" date="2015-04" db="UniProtKB">
        <authorList>
            <consortium name="EnsemblPlants"/>
        </authorList>
    </citation>
    <scope>IDENTIFICATION</scope>
    <source>
        <strain evidence="2">cv. Jemalong A17</strain>
    </source>
</reference>
<dbReference type="Proteomes" id="UP000002051">
    <property type="component" value="Chromosome 5"/>
</dbReference>
<organism evidence="1 3">
    <name type="scientific">Medicago truncatula</name>
    <name type="common">Barrel medic</name>
    <name type="synonym">Medicago tribuloides</name>
    <dbReference type="NCBI Taxonomy" id="3880"/>
    <lineage>
        <taxon>Eukaryota</taxon>
        <taxon>Viridiplantae</taxon>
        <taxon>Streptophyta</taxon>
        <taxon>Embryophyta</taxon>
        <taxon>Tracheophyta</taxon>
        <taxon>Spermatophyta</taxon>
        <taxon>Magnoliopsida</taxon>
        <taxon>eudicotyledons</taxon>
        <taxon>Gunneridae</taxon>
        <taxon>Pentapetalae</taxon>
        <taxon>rosids</taxon>
        <taxon>fabids</taxon>
        <taxon>Fabales</taxon>
        <taxon>Fabaceae</taxon>
        <taxon>Papilionoideae</taxon>
        <taxon>50 kb inversion clade</taxon>
        <taxon>NPAAA clade</taxon>
        <taxon>Hologalegina</taxon>
        <taxon>IRL clade</taxon>
        <taxon>Trifolieae</taxon>
        <taxon>Medicago</taxon>
    </lineage>
</organism>
<evidence type="ECO:0000313" key="2">
    <source>
        <dbReference type="EnsemblPlants" id="AET00305"/>
    </source>
</evidence>
<dbReference type="EnsemblPlants" id="AET00305">
    <property type="protein sequence ID" value="AET00305"/>
    <property type="gene ID" value="MTR_5g090590"/>
</dbReference>
<dbReference type="AlphaFoldDB" id="G7K380"/>
<name>G7K380_MEDTR</name>
<dbReference type="HOGENOM" id="CLU_2871039_0_0_1"/>
<dbReference type="PaxDb" id="3880-AET00305"/>
<evidence type="ECO:0000313" key="3">
    <source>
        <dbReference type="Proteomes" id="UP000002051"/>
    </source>
</evidence>
<reference evidence="1 3" key="2">
    <citation type="journal article" date="2014" name="BMC Genomics">
        <title>An improved genome release (version Mt4.0) for the model legume Medicago truncatula.</title>
        <authorList>
            <person name="Tang H."/>
            <person name="Krishnakumar V."/>
            <person name="Bidwell S."/>
            <person name="Rosen B."/>
            <person name="Chan A."/>
            <person name="Zhou S."/>
            <person name="Gentzbittel L."/>
            <person name="Childs K.L."/>
            <person name="Yandell M."/>
            <person name="Gundlach H."/>
            <person name="Mayer K.F."/>
            <person name="Schwartz D.C."/>
            <person name="Town C.D."/>
        </authorList>
    </citation>
    <scope>GENOME REANNOTATION</scope>
    <source>
        <strain evidence="2 3">cv. Jemalong A17</strain>
    </source>
</reference>
<proteinExistence type="predicted"/>
<reference evidence="1 3" key="1">
    <citation type="journal article" date="2011" name="Nature">
        <title>The Medicago genome provides insight into the evolution of rhizobial symbioses.</title>
        <authorList>
            <person name="Young N.D."/>
            <person name="Debelle F."/>
            <person name="Oldroyd G.E."/>
            <person name="Geurts R."/>
            <person name="Cannon S.B."/>
            <person name="Udvardi M.K."/>
            <person name="Benedito V.A."/>
            <person name="Mayer K.F."/>
            <person name="Gouzy J."/>
            <person name="Schoof H."/>
            <person name="Van de Peer Y."/>
            <person name="Proost S."/>
            <person name="Cook D.R."/>
            <person name="Meyers B.C."/>
            <person name="Spannagl M."/>
            <person name="Cheung F."/>
            <person name="De Mita S."/>
            <person name="Krishnakumar V."/>
            <person name="Gundlach H."/>
            <person name="Zhou S."/>
            <person name="Mudge J."/>
            <person name="Bharti A.K."/>
            <person name="Murray J.D."/>
            <person name="Naoumkina M.A."/>
            <person name="Rosen B."/>
            <person name="Silverstein K.A."/>
            <person name="Tang H."/>
            <person name="Rombauts S."/>
            <person name="Zhao P.X."/>
            <person name="Zhou P."/>
            <person name="Barbe V."/>
            <person name="Bardou P."/>
            <person name="Bechner M."/>
            <person name="Bellec A."/>
            <person name="Berger A."/>
            <person name="Berges H."/>
            <person name="Bidwell S."/>
            <person name="Bisseling T."/>
            <person name="Choisne N."/>
            <person name="Couloux A."/>
            <person name="Denny R."/>
            <person name="Deshpande S."/>
            <person name="Dai X."/>
            <person name="Doyle J.J."/>
            <person name="Dudez A.M."/>
            <person name="Farmer A.D."/>
            <person name="Fouteau S."/>
            <person name="Franken C."/>
            <person name="Gibelin C."/>
            <person name="Gish J."/>
            <person name="Goldstein S."/>
            <person name="Gonzalez A.J."/>
            <person name="Green P.J."/>
            <person name="Hallab A."/>
            <person name="Hartog M."/>
            <person name="Hua A."/>
            <person name="Humphray S.J."/>
            <person name="Jeong D.H."/>
            <person name="Jing Y."/>
            <person name="Jocker A."/>
            <person name="Kenton S.M."/>
            <person name="Kim D.J."/>
            <person name="Klee K."/>
            <person name="Lai H."/>
            <person name="Lang C."/>
            <person name="Lin S."/>
            <person name="Macmil S.L."/>
            <person name="Magdelenat G."/>
            <person name="Matthews L."/>
            <person name="McCorrison J."/>
            <person name="Monaghan E.L."/>
            <person name="Mun J.H."/>
            <person name="Najar F.Z."/>
            <person name="Nicholson C."/>
            <person name="Noirot C."/>
            <person name="O'Bleness M."/>
            <person name="Paule C.R."/>
            <person name="Poulain J."/>
            <person name="Prion F."/>
            <person name="Qin B."/>
            <person name="Qu C."/>
            <person name="Retzel E.F."/>
            <person name="Riddle C."/>
            <person name="Sallet E."/>
            <person name="Samain S."/>
            <person name="Samson N."/>
            <person name="Sanders I."/>
            <person name="Saurat O."/>
            <person name="Scarpelli C."/>
            <person name="Schiex T."/>
            <person name="Segurens B."/>
            <person name="Severin A.J."/>
            <person name="Sherrier D.J."/>
            <person name="Shi R."/>
            <person name="Sims S."/>
            <person name="Singer S.R."/>
            <person name="Sinharoy S."/>
            <person name="Sterck L."/>
            <person name="Viollet A."/>
            <person name="Wang B.B."/>
            <person name="Wang K."/>
            <person name="Wang M."/>
            <person name="Wang X."/>
            <person name="Warfsmann J."/>
            <person name="Weissenbach J."/>
            <person name="White D.D."/>
            <person name="White J.D."/>
            <person name="Wiley G.B."/>
            <person name="Wincker P."/>
            <person name="Xing Y."/>
            <person name="Yang L."/>
            <person name="Yao Z."/>
            <person name="Ying F."/>
            <person name="Zhai J."/>
            <person name="Zhou L."/>
            <person name="Zuber A."/>
            <person name="Denarie J."/>
            <person name="Dixon R.A."/>
            <person name="May G.D."/>
            <person name="Schwartz D.C."/>
            <person name="Rogers J."/>
            <person name="Quetier F."/>
            <person name="Town C.D."/>
            <person name="Roe B.A."/>
        </authorList>
    </citation>
    <scope>NUCLEOTIDE SEQUENCE [LARGE SCALE GENOMIC DNA]</scope>
    <source>
        <strain evidence="1">A17</strain>
        <strain evidence="2 3">cv. Jemalong A17</strain>
    </source>
</reference>
<dbReference type="EMBL" id="CM001221">
    <property type="protein sequence ID" value="AET00305.1"/>
    <property type="molecule type" value="Genomic_DNA"/>
</dbReference>
<protein>
    <submittedName>
        <fullName evidence="1 2">Uncharacterized protein</fullName>
    </submittedName>
</protein>